<keyword evidence="2 7" id="KW-0808">Transferase</keyword>
<dbReference type="InterPro" id="IPR000403">
    <property type="entry name" value="PI3/4_kinase_cat_dom"/>
</dbReference>
<keyword evidence="1 7" id="KW-1003">Cell membrane</keyword>
<evidence type="ECO:0000313" key="11">
    <source>
        <dbReference type="Proteomes" id="UP000076738"/>
    </source>
</evidence>
<dbReference type="PROSITE" id="PS00916">
    <property type="entry name" value="PI3_4_KINASE_2"/>
    <property type="match status" value="1"/>
</dbReference>
<keyword evidence="4 7" id="KW-0418">Kinase</keyword>
<dbReference type="EMBL" id="KV417279">
    <property type="protein sequence ID" value="KZO97570.1"/>
    <property type="molecule type" value="Genomic_DNA"/>
</dbReference>
<evidence type="ECO:0000313" key="10">
    <source>
        <dbReference type="EMBL" id="KZO97570.1"/>
    </source>
</evidence>
<evidence type="ECO:0000256" key="1">
    <source>
        <dbReference type="ARBA" id="ARBA00022475"/>
    </source>
</evidence>
<comment type="catalytic activity">
    <reaction evidence="7">
        <text>a 1,2-diacyl-sn-glycero-3-phospho-(1D-myo-inositol) + ATP = a 1,2-diacyl-sn-glycero-3-phospho-(1D-myo-inositol 4-phosphate) + ADP + H(+)</text>
        <dbReference type="Rhea" id="RHEA:19877"/>
        <dbReference type="ChEBI" id="CHEBI:15378"/>
        <dbReference type="ChEBI" id="CHEBI:30616"/>
        <dbReference type="ChEBI" id="CHEBI:57880"/>
        <dbReference type="ChEBI" id="CHEBI:58178"/>
        <dbReference type="ChEBI" id="CHEBI:456216"/>
        <dbReference type="EC" id="2.7.1.67"/>
    </reaction>
</comment>
<dbReference type="GO" id="GO:0046854">
    <property type="term" value="P:phosphatidylinositol phosphate biosynthetic process"/>
    <property type="evidence" value="ECO:0007669"/>
    <property type="project" value="UniProtKB-UniRule"/>
</dbReference>
<keyword evidence="6" id="KW-0472">Membrane</keyword>
<comment type="subcellular location">
    <subcellularLocation>
        <location evidence="7">Cell membrane</location>
        <topology evidence="7">Peripheral membrane protein</topology>
    </subcellularLocation>
    <subcellularLocation>
        <location evidence="7">Vacuole membrane</location>
        <topology evidence="7">Peripheral membrane protein</topology>
    </subcellularLocation>
</comment>
<keyword evidence="5 7" id="KW-0067">ATP-binding</keyword>
<dbReference type="PROSITE" id="PS50290">
    <property type="entry name" value="PI3_4_KINASE_3"/>
    <property type="match status" value="1"/>
</dbReference>
<evidence type="ECO:0000256" key="7">
    <source>
        <dbReference type="RuleBase" id="RU367084"/>
    </source>
</evidence>
<feature type="compositionally biased region" description="Basic residues" evidence="8">
    <location>
        <begin position="701"/>
        <end position="711"/>
    </location>
</feature>
<dbReference type="PANTHER" id="PTHR12865:SF1">
    <property type="entry name" value="PHOSPHATIDYLINOSITOL 4-KINASE TYPE 2"/>
    <property type="match status" value="1"/>
</dbReference>
<dbReference type="GO" id="GO:0000329">
    <property type="term" value="C:fungal-type vacuole membrane"/>
    <property type="evidence" value="ECO:0007669"/>
    <property type="project" value="TreeGrafter"/>
</dbReference>
<dbReference type="STRING" id="1330018.A0A167NCI1"/>
<feature type="region of interest" description="Disordered" evidence="8">
    <location>
        <begin position="1"/>
        <end position="43"/>
    </location>
</feature>
<dbReference type="GO" id="GO:0005886">
    <property type="term" value="C:plasma membrane"/>
    <property type="evidence" value="ECO:0007669"/>
    <property type="project" value="UniProtKB-SubCell"/>
</dbReference>
<feature type="domain" description="PI3K/PI4K catalytic" evidence="9">
    <location>
        <begin position="126"/>
        <end position="546"/>
    </location>
</feature>
<evidence type="ECO:0000256" key="2">
    <source>
        <dbReference type="ARBA" id="ARBA00022679"/>
    </source>
</evidence>
<protein>
    <recommendedName>
        <fullName evidence="7">Phosphatidylinositol 4-kinase</fullName>
        <ecNumber evidence="7">2.7.1.67</ecNumber>
    </recommendedName>
</protein>
<evidence type="ECO:0000256" key="5">
    <source>
        <dbReference type="ARBA" id="ARBA00022840"/>
    </source>
</evidence>
<dbReference type="EC" id="2.7.1.67" evidence="7"/>
<gene>
    <name evidence="10" type="ORF">CALVIDRAFT_479867</name>
</gene>
<evidence type="ECO:0000256" key="3">
    <source>
        <dbReference type="ARBA" id="ARBA00022741"/>
    </source>
</evidence>
<dbReference type="GO" id="GO:0005524">
    <property type="term" value="F:ATP binding"/>
    <property type="evidence" value="ECO:0007669"/>
    <property type="project" value="UniProtKB-UniRule"/>
</dbReference>
<reference evidence="10 11" key="1">
    <citation type="journal article" date="2016" name="Mol. Biol. Evol.">
        <title>Comparative Genomics of Early-Diverging Mushroom-Forming Fungi Provides Insights into the Origins of Lignocellulose Decay Capabilities.</title>
        <authorList>
            <person name="Nagy L.G."/>
            <person name="Riley R."/>
            <person name="Tritt A."/>
            <person name="Adam C."/>
            <person name="Daum C."/>
            <person name="Floudas D."/>
            <person name="Sun H."/>
            <person name="Yadav J.S."/>
            <person name="Pangilinan J."/>
            <person name="Larsson K.H."/>
            <person name="Matsuura K."/>
            <person name="Barry K."/>
            <person name="Labutti K."/>
            <person name="Kuo R."/>
            <person name="Ohm R.A."/>
            <person name="Bhattacharya S.S."/>
            <person name="Shirouzu T."/>
            <person name="Yoshinaga Y."/>
            <person name="Martin F.M."/>
            <person name="Grigoriev I.V."/>
            <person name="Hibbett D.S."/>
        </authorList>
    </citation>
    <scope>NUCLEOTIDE SEQUENCE [LARGE SCALE GENOMIC DNA]</scope>
    <source>
        <strain evidence="10 11">TUFC12733</strain>
    </source>
</reference>
<dbReference type="GO" id="GO:0005802">
    <property type="term" value="C:trans-Golgi network"/>
    <property type="evidence" value="ECO:0007669"/>
    <property type="project" value="TreeGrafter"/>
</dbReference>
<keyword evidence="11" id="KW-1185">Reference proteome</keyword>
<dbReference type="GO" id="GO:0007032">
    <property type="term" value="P:endosome organization"/>
    <property type="evidence" value="ECO:0007669"/>
    <property type="project" value="TreeGrafter"/>
</dbReference>
<comment type="cofactor">
    <cofactor evidence="7">
        <name>Mg(2+)</name>
        <dbReference type="ChEBI" id="CHEBI:18420"/>
    </cofactor>
    <cofactor evidence="7">
        <name>Mn(2+)</name>
        <dbReference type="ChEBI" id="CHEBI:29035"/>
    </cofactor>
</comment>
<evidence type="ECO:0000256" key="4">
    <source>
        <dbReference type="ARBA" id="ARBA00022777"/>
    </source>
</evidence>
<proteinExistence type="inferred from homology"/>
<feature type="compositionally biased region" description="Low complexity" evidence="8">
    <location>
        <begin position="690"/>
        <end position="700"/>
    </location>
</feature>
<dbReference type="InterPro" id="IPR018936">
    <property type="entry name" value="PI3/4_kinase_CS"/>
</dbReference>
<dbReference type="Proteomes" id="UP000076738">
    <property type="component" value="Unassembled WGS sequence"/>
</dbReference>
<name>A0A167NCI1_CALVF</name>
<sequence length="804" mass="89796">MPAEYQRLAQSVEDAEAGADPGPSSLAQPTTRPTPSSPITPGRLVNLAALDSGFKRWTDSISQKRRRKRRAGTGDEKREIAFSVFGSVGVAEWKEDPRKTLDHEPVKTRADFDALVDSVKAAIEDGVHPKMISKGSSGSYFARAKVEGQLTTVGVFKPKDEEPYGKMNPKLVKWLHRNFFWWIGWGRACLIPNLSYISEAAACLLDERLELNIVPQTGLASLSSPSFFYDWIDRSAYRQGKPLPPKIGSLQTFMHGFKDASDFFRLHPLGESYDYEAHRTGMLTKRFWSAMGLVCGRAGDLEEMESEEWAEEQSKGYHAAEEAGESGFAWNQENVASFQEELERLVVLDYLMRNTDRGLDNFMIKYCEADHEKDIIDIAPSRSFGPQLPMSVNGTPHSTPQMRQAAAFGADGSPSPASSSKPEPYTARPHMHIAAIDNSLSFPHQHPKGWRSYPYGWLFLPVAIIGRPFSERTRRQLLPLLSSPEWWAETRFQLRKIMAVDPDFNEKLFNRQMAVMKGQGWNIVQSLQHVDEGPLELTRRTKVLIWDDEVQIPADASKDEILMALAAPPGKPILPFARHERQRRATVTNGQAPRRSMEFPPRLPRRHNSDLPARPVPFAGKYERASGGYSGVTGIDVLEHLEKLDAVERDLERLGMESAGSSSRHMPASTSEGYYQLPEAFHSSPSLVQPTSPTSPTASPKKGKSVPRPTRRASLGVNVLPAFEEEDPFQDPSPSAEHRRAVSDAPNAFAGGSRSMELGSSEGRPSVKTVIREVSFVSCLPSDWALIAMQRLETLKTKDPWTFW</sequence>
<evidence type="ECO:0000256" key="6">
    <source>
        <dbReference type="ARBA" id="ARBA00023136"/>
    </source>
</evidence>
<dbReference type="AlphaFoldDB" id="A0A167NCI1"/>
<dbReference type="PANTHER" id="PTHR12865">
    <property type="entry name" value="PHOSPHATIDYLINOSITOL 4-KINASE TYPE-II"/>
    <property type="match status" value="1"/>
</dbReference>
<dbReference type="GO" id="GO:0007030">
    <property type="term" value="P:Golgi organization"/>
    <property type="evidence" value="ECO:0007669"/>
    <property type="project" value="TreeGrafter"/>
</dbReference>
<dbReference type="InterPro" id="IPR039756">
    <property type="entry name" value="Lsb6/PI4K2"/>
</dbReference>
<comment type="similarity">
    <text evidence="7">Belongs to the PI3/PI4-kinase family.</text>
</comment>
<dbReference type="GO" id="GO:0005768">
    <property type="term" value="C:endosome"/>
    <property type="evidence" value="ECO:0007669"/>
    <property type="project" value="UniProtKB-UniRule"/>
</dbReference>
<feature type="region of interest" description="Disordered" evidence="8">
    <location>
        <begin position="683"/>
        <end position="764"/>
    </location>
</feature>
<accession>A0A167NCI1</accession>
<organism evidence="10 11">
    <name type="scientific">Calocera viscosa (strain TUFC12733)</name>
    <dbReference type="NCBI Taxonomy" id="1330018"/>
    <lineage>
        <taxon>Eukaryota</taxon>
        <taxon>Fungi</taxon>
        <taxon>Dikarya</taxon>
        <taxon>Basidiomycota</taxon>
        <taxon>Agaricomycotina</taxon>
        <taxon>Dacrymycetes</taxon>
        <taxon>Dacrymycetales</taxon>
        <taxon>Dacrymycetaceae</taxon>
        <taxon>Calocera</taxon>
    </lineage>
</organism>
<dbReference type="GO" id="GO:0004430">
    <property type="term" value="F:1-phosphatidylinositol 4-kinase activity"/>
    <property type="evidence" value="ECO:0007669"/>
    <property type="project" value="UniProtKB-UniRule"/>
</dbReference>
<evidence type="ECO:0000259" key="9">
    <source>
        <dbReference type="PROSITE" id="PS50290"/>
    </source>
</evidence>
<feature type="compositionally biased region" description="Low complexity" evidence="8">
    <location>
        <begin position="29"/>
        <end position="41"/>
    </location>
</feature>
<dbReference type="Pfam" id="PF00454">
    <property type="entry name" value="PI3_PI4_kinase"/>
    <property type="match status" value="1"/>
</dbReference>
<evidence type="ECO:0000256" key="8">
    <source>
        <dbReference type="SAM" id="MobiDB-lite"/>
    </source>
</evidence>
<keyword evidence="3 7" id="KW-0547">Nucleotide-binding</keyword>
<dbReference type="OrthoDB" id="3349449at2759"/>
<feature type="region of interest" description="Disordered" evidence="8">
    <location>
        <begin position="581"/>
        <end position="615"/>
    </location>
</feature>